<reference evidence="2" key="1">
    <citation type="submission" date="2022-11" db="EMBL/GenBank/DDBJ databases">
        <authorList>
            <person name="Somphong A."/>
            <person name="Phongsopitanun W."/>
        </authorList>
    </citation>
    <scope>NUCLEOTIDE SEQUENCE</scope>
    <source>
        <strain evidence="2">Pm04-4</strain>
    </source>
</reference>
<dbReference type="PROSITE" id="PS51819">
    <property type="entry name" value="VOC"/>
    <property type="match status" value="1"/>
</dbReference>
<dbReference type="InterPro" id="IPR037523">
    <property type="entry name" value="VOC_core"/>
</dbReference>
<dbReference type="RefSeq" id="WP_267563400.1">
    <property type="nucleotide sequence ID" value="NZ_JAPNTZ010000005.1"/>
</dbReference>
<dbReference type="InterPro" id="IPR029068">
    <property type="entry name" value="Glyas_Bleomycin-R_OHBP_Dase"/>
</dbReference>
<evidence type="ECO:0000313" key="2">
    <source>
        <dbReference type="EMBL" id="MCY1139285.1"/>
    </source>
</evidence>
<accession>A0ABT4B045</accession>
<evidence type="ECO:0000313" key="3">
    <source>
        <dbReference type="Proteomes" id="UP001151002"/>
    </source>
</evidence>
<gene>
    <name evidence="2" type="ORF">OWR29_14895</name>
</gene>
<name>A0ABT4B045_9ACTN</name>
<sequence>MLRKIDCVLTRVDDLDAAEAFYTRVFGLTPLWRDDSSVGLSMPDTDAEIVLHTMDLPPDLTVYYLVDDVRSAVAAYTGNGGTVRTPPFDVAVGQCAVLEDPFGNAVCVIDLTRGRRPSL</sequence>
<keyword evidence="3" id="KW-1185">Reference proteome</keyword>
<dbReference type="Gene3D" id="3.10.180.10">
    <property type="entry name" value="2,3-Dihydroxybiphenyl 1,2-Dioxygenase, domain 1"/>
    <property type="match status" value="1"/>
</dbReference>
<dbReference type="InterPro" id="IPR004360">
    <property type="entry name" value="Glyas_Fos-R_dOase_dom"/>
</dbReference>
<dbReference type="SUPFAM" id="SSF54593">
    <property type="entry name" value="Glyoxalase/Bleomycin resistance protein/Dihydroxybiphenyl dioxygenase"/>
    <property type="match status" value="1"/>
</dbReference>
<dbReference type="EMBL" id="JAPNTZ010000005">
    <property type="protein sequence ID" value="MCY1139285.1"/>
    <property type="molecule type" value="Genomic_DNA"/>
</dbReference>
<comment type="caution">
    <text evidence="2">The sequence shown here is derived from an EMBL/GenBank/DDBJ whole genome shotgun (WGS) entry which is preliminary data.</text>
</comment>
<feature type="domain" description="VOC" evidence="1">
    <location>
        <begin position="4"/>
        <end position="111"/>
    </location>
</feature>
<proteinExistence type="predicted"/>
<protein>
    <submittedName>
        <fullName evidence="2">VOC family protein</fullName>
    </submittedName>
</protein>
<dbReference type="Proteomes" id="UP001151002">
    <property type="component" value="Unassembled WGS sequence"/>
</dbReference>
<dbReference type="Pfam" id="PF00903">
    <property type="entry name" value="Glyoxalase"/>
    <property type="match status" value="1"/>
</dbReference>
<evidence type="ECO:0000259" key="1">
    <source>
        <dbReference type="PROSITE" id="PS51819"/>
    </source>
</evidence>
<organism evidence="2 3">
    <name type="scientific">Paractinoplanes pyxinae</name>
    <dbReference type="NCBI Taxonomy" id="2997416"/>
    <lineage>
        <taxon>Bacteria</taxon>
        <taxon>Bacillati</taxon>
        <taxon>Actinomycetota</taxon>
        <taxon>Actinomycetes</taxon>
        <taxon>Micromonosporales</taxon>
        <taxon>Micromonosporaceae</taxon>
        <taxon>Paractinoplanes</taxon>
    </lineage>
</organism>